<name>A0A438I7X8_VITVI</name>
<gene>
    <name evidence="1" type="primary">CYCC1-1</name>
    <name evidence="1" type="ORF">CK203_042562</name>
</gene>
<dbReference type="AlphaFoldDB" id="A0A438I7X8"/>
<sequence length="68" mass="7933">MAANFWTSSHYKQLLDQEEVDVVHPLDKEKGVTLEDFKLIKMHMANCIPLSYLLLRFSSVSLHLCIWV</sequence>
<evidence type="ECO:0000313" key="2">
    <source>
        <dbReference type="Proteomes" id="UP000288805"/>
    </source>
</evidence>
<organism evidence="1 2">
    <name type="scientific">Vitis vinifera</name>
    <name type="common">Grape</name>
    <dbReference type="NCBI Taxonomy" id="29760"/>
    <lineage>
        <taxon>Eukaryota</taxon>
        <taxon>Viridiplantae</taxon>
        <taxon>Streptophyta</taxon>
        <taxon>Embryophyta</taxon>
        <taxon>Tracheophyta</taxon>
        <taxon>Spermatophyta</taxon>
        <taxon>Magnoliopsida</taxon>
        <taxon>eudicotyledons</taxon>
        <taxon>Gunneridae</taxon>
        <taxon>Pentapetalae</taxon>
        <taxon>rosids</taxon>
        <taxon>Vitales</taxon>
        <taxon>Vitaceae</taxon>
        <taxon>Viteae</taxon>
        <taxon>Vitis</taxon>
    </lineage>
</organism>
<accession>A0A438I7X8</accession>
<dbReference type="EMBL" id="QGNW01000134">
    <property type="protein sequence ID" value="RVW92813.1"/>
    <property type="molecule type" value="Genomic_DNA"/>
</dbReference>
<comment type="caution">
    <text evidence="1">The sequence shown here is derived from an EMBL/GenBank/DDBJ whole genome shotgun (WGS) entry which is preliminary data.</text>
</comment>
<reference evidence="1 2" key="1">
    <citation type="journal article" date="2018" name="PLoS Genet.">
        <title>Population sequencing reveals clonal diversity and ancestral inbreeding in the grapevine cultivar Chardonnay.</title>
        <authorList>
            <person name="Roach M.J."/>
            <person name="Johnson D.L."/>
            <person name="Bohlmann J."/>
            <person name="van Vuuren H.J."/>
            <person name="Jones S.J."/>
            <person name="Pretorius I.S."/>
            <person name="Schmidt S.A."/>
            <person name="Borneman A.R."/>
        </authorList>
    </citation>
    <scope>NUCLEOTIDE SEQUENCE [LARGE SCALE GENOMIC DNA]</scope>
    <source>
        <strain evidence="2">cv. Chardonnay</strain>
        <tissue evidence="1">Leaf</tissue>
    </source>
</reference>
<proteinExistence type="predicted"/>
<dbReference type="Proteomes" id="UP000288805">
    <property type="component" value="Unassembled WGS sequence"/>
</dbReference>
<protein>
    <submittedName>
        <fullName evidence="1">Cyclin-C1-1</fullName>
    </submittedName>
</protein>
<evidence type="ECO:0000313" key="1">
    <source>
        <dbReference type="EMBL" id="RVW92813.1"/>
    </source>
</evidence>